<evidence type="ECO:0000313" key="2">
    <source>
        <dbReference type="EMBL" id="UYL95393.1"/>
    </source>
</evidence>
<protein>
    <submittedName>
        <fullName evidence="2">RNA-dependent RNA polymerase</fullName>
    </submittedName>
</protein>
<organism evidence="2">
    <name type="scientific">Tonghua Narna tick virus 3</name>
    <dbReference type="NCBI Taxonomy" id="2972244"/>
    <lineage>
        <taxon>Viruses</taxon>
        <taxon>Riboviria</taxon>
        <taxon>Orthornavirae</taxon>
        <taxon>Lenarviricota</taxon>
        <taxon>Amabiliviricetes</taxon>
        <taxon>Wolframvirales</taxon>
        <taxon>Narnaviridae</taxon>
    </lineage>
</organism>
<keyword evidence="2" id="KW-0808">Transferase</keyword>
<dbReference type="EMBL" id="ON746442">
    <property type="protein sequence ID" value="UYL95393.1"/>
    <property type="molecule type" value="Genomic_RNA"/>
</dbReference>
<feature type="compositionally biased region" description="Basic residues" evidence="1">
    <location>
        <begin position="21"/>
        <end position="32"/>
    </location>
</feature>
<dbReference type="GO" id="GO:0003968">
    <property type="term" value="F:RNA-directed RNA polymerase activity"/>
    <property type="evidence" value="ECO:0007669"/>
    <property type="project" value="UniProtKB-KW"/>
</dbReference>
<sequence>MRLPSHLLGRVVGPFQSPSSRKSRAGKSHRRKVDTPTAVWQAVWGGFVASGLSQQAGCWEMRKWVTKCAPRGTDWLCLRLKDLGVTLRDVALTNREVSYTEEVPRRLQAWLRSIARRDPRRVLAFTRYARALPKSSKGVVMEAYTAHLKNIAEPIHTDSQSLESLEQYVATRFGNKLRKRTWISLPSSKNSVQNSSGSKGGYDAWIRSLCVDRFGEGVLDGRMWDHARGRARLIVKITMGLAGNRPAAEAAVLNRLLRTFKRGGWSTYRDFPEVLQCLGTLLSLEDFRVRCASSHPSSGFVHQATALAEQGAKVRVITVPPGSVFTAGDRVRERVFTTLRRVDSRLLDFEKACEGGALEDLVLRPGEGWLSADLTKATDGFSHSAIKAVLRGLERAGLAPYMLELAAESLGVGENLHYVSYQLSNLTDDGRTMVEQNGWIVDKTKDVVFVPMRRGCLMGTPLSFTILSLINGWCCEVLGPRTHICGDDVISACTPTAIRHYKQRVTAVGSGMHDRKSFFGTKGGTFCETFILASGATVGCVPTFFNPYPIKQFMRDGNGVMDKGKYFAAQWSSLHRVARVLMKPVRAKARRLLRPPELPVALGGLGHPGKGMRSIPKVVRAQLYALIYEGVDPSKFVTRVDVFHAPANPKAFARASKEVESRLRVEPTPRFSSEAPPAGRTYVPNRALRRHLAVASHQFYWATGNKYNACKPSAMKPGKAKLPTPSVRQFSKQTPFTQVLDAWADKLDREGRWVPTQLASKILGVQASTTLEV</sequence>
<proteinExistence type="predicted"/>
<keyword evidence="2" id="KW-0696">RNA-directed RNA polymerase</keyword>
<reference evidence="2" key="1">
    <citation type="submission" date="2022-05" db="EMBL/GenBank/DDBJ databases">
        <authorList>
            <person name="Cao W."/>
            <person name="Jia N."/>
            <person name="Lam T.T.-Y."/>
            <person name="Ni X."/>
            <person name="Liu J."/>
        </authorList>
    </citation>
    <scope>NUCLEOTIDE SEQUENCE</scope>
    <source>
        <strain evidence="2">TIGMIC 1</strain>
    </source>
</reference>
<keyword evidence="2" id="KW-0548">Nucleotidyltransferase</keyword>
<accession>A0A9E7V1Y5</accession>
<evidence type="ECO:0000256" key="1">
    <source>
        <dbReference type="SAM" id="MobiDB-lite"/>
    </source>
</evidence>
<name>A0A9E7V1Y5_9VIRU</name>
<feature type="region of interest" description="Disordered" evidence="1">
    <location>
        <begin position="11"/>
        <end position="34"/>
    </location>
</feature>